<dbReference type="GO" id="GO:0010124">
    <property type="term" value="P:phenylacetate catabolic process"/>
    <property type="evidence" value="ECO:0007669"/>
    <property type="project" value="TreeGrafter"/>
</dbReference>
<dbReference type="InterPro" id="IPR050215">
    <property type="entry name" value="Thiolase-like_sf_Thiolase"/>
</dbReference>
<dbReference type="GO" id="GO:0006635">
    <property type="term" value="P:fatty acid beta-oxidation"/>
    <property type="evidence" value="ECO:0007669"/>
    <property type="project" value="TreeGrafter"/>
</dbReference>
<dbReference type="STRING" id="65357.A0A024GGZ5"/>
<evidence type="ECO:0000256" key="3">
    <source>
        <dbReference type="ARBA" id="ARBA00010982"/>
    </source>
</evidence>
<evidence type="ECO:0000313" key="15">
    <source>
        <dbReference type="EMBL" id="CCI45800.1"/>
    </source>
</evidence>
<dbReference type="CDD" id="cd00751">
    <property type="entry name" value="thiolase"/>
    <property type="match status" value="1"/>
</dbReference>
<dbReference type="Proteomes" id="UP000053237">
    <property type="component" value="Unassembled WGS sequence"/>
</dbReference>
<evidence type="ECO:0000256" key="5">
    <source>
        <dbReference type="ARBA" id="ARBA00022832"/>
    </source>
</evidence>
<keyword evidence="16" id="KW-1185">Reference proteome</keyword>
<evidence type="ECO:0000256" key="12">
    <source>
        <dbReference type="RuleBase" id="RU003557"/>
    </source>
</evidence>
<proteinExistence type="inferred from homology"/>
<dbReference type="PROSITE" id="PS00098">
    <property type="entry name" value="THIOLASE_1"/>
    <property type="match status" value="1"/>
</dbReference>
<evidence type="ECO:0000256" key="11">
    <source>
        <dbReference type="PIRSR" id="PIRSR000429-1"/>
    </source>
</evidence>
<dbReference type="GO" id="GO:0003988">
    <property type="term" value="F:acetyl-CoA C-acyltransferase activity"/>
    <property type="evidence" value="ECO:0007669"/>
    <property type="project" value="UniProtKB-EC"/>
</dbReference>
<dbReference type="PANTHER" id="PTHR43853:SF8">
    <property type="entry name" value="3-KETOACYL-COA THIOLASE, PEROXISOMAL"/>
    <property type="match status" value="1"/>
</dbReference>
<keyword evidence="9 12" id="KW-0012">Acyltransferase</keyword>
<dbReference type="InterPro" id="IPR020610">
    <property type="entry name" value="Thiolase_AS"/>
</dbReference>
<dbReference type="InterPro" id="IPR016039">
    <property type="entry name" value="Thiolase-like"/>
</dbReference>
<protein>
    <recommendedName>
        <fullName evidence="10">acetyl-CoA C-acyltransferase</fullName>
        <ecNumber evidence="10">2.3.1.16</ecNumber>
    </recommendedName>
</protein>
<keyword evidence="5" id="KW-0276">Fatty acid metabolism</keyword>
<evidence type="ECO:0000259" key="13">
    <source>
        <dbReference type="Pfam" id="PF00108"/>
    </source>
</evidence>
<dbReference type="InParanoid" id="A0A024GGZ5"/>
<sequence>MERIHHLRSHLTAKALNTNPSQCLLPDSIKSDHDVVIVSALRTPLTKAKRGAFKDTTPDIMLEQVLRAVLHQVQIDPASIGDICVGNVLQPGAGAAMARIAQLSADIPYTVPLHAVNRQCASGLQAIASVASSIQAGFYDIGIACGVESMTFDGMSQNLPCIDQHKARNKDAMDCMIPMGITSEEVASKYGISREKQDAFAASSHEKASRAQRNGTFTAEIAPVNVTVKKGENMETSLITQDDGIRSDTTVERLGKLKPVFKTNGSTTAGNSSQLTDGAAAAILMGRKAANRFGLPILGRFVSYSVVGVPPSIMGIGPSVAIPKALLDADITIQDIDIFEINEAFASQAVYCIEKLGIPADKVNPNGGAIALGHPLGCTGVRQVATLLHELKRTKGRYGVVSMCVGTGMGAAAVFESEE</sequence>
<dbReference type="Pfam" id="PF02803">
    <property type="entry name" value="Thiolase_C"/>
    <property type="match status" value="1"/>
</dbReference>
<dbReference type="InterPro" id="IPR020613">
    <property type="entry name" value="Thiolase_CS"/>
</dbReference>
<keyword evidence="8" id="KW-0576">Peroxisome</keyword>
<keyword evidence="6" id="KW-0809">Transit peptide</keyword>
<comment type="subcellular location">
    <subcellularLocation>
        <location evidence="1">Peroxisome</location>
    </subcellularLocation>
</comment>
<dbReference type="PIRSF" id="PIRSF000429">
    <property type="entry name" value="Ac-CoA_Ac_transf"/>
    <property type="match status" value="1"/>
</dbReference>
<name>A0A024GGZ5_9STRA</name>
<evidence type="ECO:0000256" key="2">
    <source>
        <dbReference type="ARBA" id="ARBA00005189"/>
    </source>
</evidence>
<organism evidence="15 16">
    <name type="scientific">Albugo candida</name>
    <dbReference type="NCBI Taxonomy" id="65357"/>
    <lineage>
        <taxon>Eukaryota</taxon>
        <taxon>Sar</taxon>
        <taxon>Stramenopiles</taxon>
        <taxon>Oomycota</taxon>
        <taxon>Peronosporomycetes</taxon>
        <taxon>Albuginales</taxon>
        <taxon>Albuginaceae</taxon>
        <taxon>Albugo</taxon>
    </lineage>
</organism>
<comment type="caution">
    <text evidence="15">The sequence shown here is derived from an EMBL/GenBank/DDBJ whole genome shotgun (WGS) entry which is preliminary data.</text>
</comment>
<dbReference type="Pfam" id="PF00108">
    <property type="entry name" value="Thiolase_N"/>
    <property type="match status" value="1"/>
</dbReference>
<evidence type="ECO:0000259" key="14">
    <source>
        <dbReference type="Pfam" id="PF02803"/>
    </source>
</evidence>
<evidence type="ECO:0000256" key="6">
    <source>
        <dbReference type="ARBA" id="ARBA00022946"/>
    </source>
</evidence>
<evidence type="ECO:0000256" key="9">
    <source>
        <dbReference type="ARBA" id="ARBA00023315"/>
    </source>
</evidence>
<gene>
    <name evidence="15" type="ORF">BN9_067100</name>
</gene>
<evidence type="ECO:0000256" key="8">
    <source>
        <dbReference type="ARBA" id="ARBA00023140"/>
    </source>
</evidence>
<dbReference type="NCBIfam" id="TIGR01930">
    <property type="entry name" value="AcCoA-C-Actrans"/>
    <property type="match status" value="1"/>
</dbReference>
<dbReference type="GO" id="GO:0005777">
    <property type="term" value="C:peroxisome"/>
    <property type="evidence" value="ECO:0007669"/>
    <property type="project" value="UniProtKB-SubCell"/>
</dbReference>
<evidence type="ECO:0000256" key="7">
    <source>
        <dbReference type="ARBA" id="ARBA00023098"/>
    </source>
</evidence>
<feature type="active site" description="Proton acceptor" evidence="11">
    <location>
        <position position="374"/>
    </location>
</feature>
<comment type="pathway">
    <text evidence="2">Lipid metabolism.</text>
</comment>
<dbReference type="FunFam" id="3.40.47.10:FF:000010">
    <property type="entry name" value="Acetyl-CoA acetyltransferase (Thiolase)"/>
    <property type="match status" value="1"/>
</dbReference>
<dbReference type="PANTHER" id="PTHR43853">
    <property type="entry name" value="3-KETOACYL-COA THIOLASE, PEROXISOMAL"/>
    <property type="match status" value="1"/>
</dbReference>
<comment type="similarity">
    <text evidence="3 12">Belongs to the thiolase-like superfamily. Thiolase family.</text>
</comment>
<dbReference type="SUPFAM" id="SSF53901">
    <property type="entry name" value="Thiolase-like"/>
    <property type="match status" value="2"/>
</dbReference>
<evidence type="ECO:0000256" key="4">
    <source>
        <dbReference type="ARBA" id="ARBA00022679"/>
    </source>
</evidence>
<evidence type="ECO:0000313" key="16">
    <source>
        <dbReference type="Proteomes" id="UP000053237"/>
    </source>
</evidence>
<evidence type="ECO:0000256" key="10">
    <source>
        <dbReference type="ARBA" id="ARBA00024073"/>
    </source>
</evidence>
<feature type="domain" description="Thiolase N-terminal" evidence="13">
    <location>
        <begin position="35"/>
        <end position="287"/>
    </location>
</feature>
<dbReference type="OrthoDB" id="5404651at2759"/>
<feature type="domain" description="Thiolase C-terminal" evidence="14">
    <location>
        <begin position="296"/>
        <end position="416"/>
    </location>
</feature>
<keyword evidence="7" id="KW-0443">Lipid metabolism</keyword>
<dbReference type="InterPro" id="IPR020615">
    <property type="entry name" value="Thiolase_acyl_enz_int_AS"/>
</dbReference>
<dbReference type="PROSITE" id="PS00737">
    <property type="entry name" value="THIOLASE_2"/>
    <property type="match status" value="1"/>
</dbReference>
<dbReference type="PROSITE" id="PS00099">
    <property type="entry name" value="THIOLASE_3"/>
    <property type="match status" value="1"/>
</dbReference>
<dbReference type="InterPro" id="IPR020616">
    <property type="entry name" value="Thiolase_N"/>
</dbReference>
<dbReference type="EC" id="2.3.1.16" evidence="10"/>
<dbReference type="AlphaFoldDB" id="A0A024GGZ5"/>
<feature type="active site" description="Acyl-thioester intermediate" evidence="11">
    <location>
        <position position="120"/>
    </location>
</feature>
<keyword evidence="4 12" id="KW-0808">Transferase</keyword>
<dbReference type="InterPro" id="IPR020617">
    <property type="entry name" value="Thiolase_C"/>
</dbReference>
<evidence type="ECO:0000256" key="1">
    <source>
        <dbReference type="ARBA" id="ARBA00004275"/>
    </source>
</evidence>
<accession>A0A024GGZ5</accession>
<reference evidence="15 16" key="1">
    <citation type="submission" date="2012-05" db="EMBL/GenBank/DDBJ databases">
        <title>Recombination and specialization in a pathogen metapopulation.</title>
        <authorList>
            <person name="Gardiner A."/>
            <person name="Kemen E."/>
            <person name="Schultz-Larsen T."/>
            <person name="MacLean D."/>
            <person name="Van Oosterhout C."/>
            <person name="Jones J.D.G."/>
        </authorList>
    </citation>
    <scope>NUCLEOTIDE SEQUENCE [LARGE SCALE GENOMIC DNA]</scope>
    <source>
        <strain evidence="15 16">Ac Nc2</strain>
    </source>
</reference>
<feature type="active site" description="Proton acceptor" evidence="11">
    <location>
        <position position="404"/>
    </location>
</feature>
<dbReference type="InterPro" id="IPR002155">
    <property type="entry name" value="Thiolase"/>
</dbReference>
<dbReference type="Gene3D" id="3.40.47.10">
    <property type="match status" value="2"/>
</dbReference>
<dbReference type="EMBL" id="CAIX01000108">
    <property type="protein sequence ID" value="CCI45800.1"/>
    <property type="molecule type" value="Genomic_DNA"/>
</dbReference>